<accession>A0A212KD32</accession>
<feature type="signal peptide" evidence="1">
    <location>
        <begin position="1"/>
        <end position="22"/>
    </location>
</feature>
<dbReference type="AlphaFoldDB" id="A0A212KD32"/>
<dbReference type="EMBL" id="FLUP01000001">
    <property type="protein sequence ID" value="SBW09547.1"/>
    <property type="molecule type" value="Genomic_DNA"/>
</dbReference>
<organism evidence="2">
    <name type="scientific">uncultured Desulfovibrio sp</name>
    <dbReference type="NCBI Taxonomy" id="167968"/>
    <lineage>
        <taxon>Bacteria</taxon>
        <taxon>Pseudomonadati</taxon>
        <taxon>Thermodesulfobacteriota</taxon>
        <taxon>Desulfovibrionia</taxon>
        <taxon>Desulfovibrionales</taxon>
        <taxon>Desulfovibrionaceae</taxon>
        <taxon>Desulfovibrio</taxon>
        <taxon>environmental samples</taxon>
    </lineage>
</organism>
<feature type="chain" id="PRO_5012081024" evidence="1">
    <location>
        <begin position="23"/>
        <end position="76"/>
    </location>
</feature>
<evidence type="ECO:0000256" key="1">
    <source>
        <dbReference type="SAM" id="SignalP"/>
    </source>
</evidence>
<name>A0A212KD32_9BACT</name>
<evidence type="ECO:0000313" key="2">
    <source>
        <dbReference type="EMBL" id="SBW09547.1"/>
    </source>
</evidence>
<sequence length="76" mass="8284">MRHLMGALAAFASVAPIMPVVAATAAVAPIPAVFKNSRLSILTSSKQKLFIHRKRLRLKNALNSGYCPSLALMKWH</sequence>
<keyword evidence="1" id="KW-0732">Signal</keyword>
<protein>
    <submittedName>
        <fullName evidence="2">Uncharacterized protein</fullName>
    </submittedName>
</protein>
<proteinExistence type="predicted"/>
<gene>
    <name evidence="2" type="ORF">KM92DES2_12729</name>
</gene>
<reference evidence="2" key="1">
    <citation type="submission" date="2016-04" db="EMBL/GenBank/DDBJ databases">
        <authorList>
            <person name="Evans L.H."/>
            <person name="Alamgir A."/>
            <person name="Owens N."/>
            <person name="Weber N.D."/>
            <person name="Virtaneva K."/>
            <person name="Barbian K."/>
            <person name="Babar A."/>
            <person name="Rosenke K."/>
        </authorList>
    </citation>
    <scope>NUCLEOTIDE SEQUENCE</scope>
    <source>
        <strain evidence="2">92-2</strain>
    </source>
</reference>